<accession>A0A8J4SJH9</accession>
<keyword evidence="2" id="KW-1185">Reference proteome</keyword>
<name>A0A8J4SJH9_9TREM</name>
<sequence length="164" mass="19055">MQCMNYHRLNYMGKAIKIRHKTNSPEKVLSIFIRYCVDRIGLNVPFSVYTWASYTPICNMDLQYPWNLVKGGLRLTQNGENLVLPGPMTAQYIIVMMDRRNRRTRVKTLVTSEFEAFGRKIRDAYVPPTPRFGIWTGNTVGVSFRLTKIMQSNSYLVNNAECFE</sequence>
<organism evidence="1 2">
    <name type="scientific">Paragonimus heterotremus</name>
    <dbReference type="NCBI Taxonomy" id="100268"/>
    <lineage>
        <taxon>Eukaryota</taxon>
        <taxon>Metazoa</taxon>
        <taxon>Spiralia</taxon>
        <taxon>Lophotrochozoa</taxon>
        <taxon>Platyhelminthes</taxon>
        <taxon>Trematoda</taxon>
        <taxon>Digenea</taxon>
        <taxon>Plagiorchiida</taxon>
        <taxon>Troglotremata</taxon>
        <taxon>Troglotrematidae</taxon>
        <taxon>Paragonimus</taxon>
    </lineage>
</organism>
<reference evidence="1" key="1">
    <citation type="submission" date="2019-05" db="EMBL/GenBank/DDBJ databases">
        <title>Annotation for the trematode Paragonimus heterotremus.</title>
        <authorList>
            <person name="Choi Y.-J."/>
        </authorList>
    </citation>
    <scope>NUCLEOTIDE SEQUENCE</scope>
    <source>
        <strain evidence="1">LC</strain>
    </source>
</reference>
<proteinExistence type="predicted"/>
<dbReference type="EMBL" id="LUCH01010111">
    <property type="protein sequence ID" value="KAF5395850.1"/>
    <property type="molecule type" value="Genomic_DNA"/>
</dbReference>
<protein>
    <submittedName>
        <fullName evidence="1">Uncharacterized protein</fullName>
    </submittedName>
</protein>
<evidence type="ECO:0000313" key="2">
    <source>
        <dbReference type="Proteomes" id="UP000748531"/>
    </source>
</evidence>
<comment type="caution">
    <text evidence="1">The sequence shown here is derived from an EMBL/GenBank/DDBJ whole genome shotgun (WGS) entry which is preliminary data.</text>
</comment>
<evidence type="ECO:0000313" key="1">
    <source>
        <dbReference type="EMBL" id="KAF5395850.1"/>
    </source>
</evidence>
<dbReference type="Proteomes" id="UP000748531">
    <property type="component" value="Unassembled WGS sequence"/>
</dbReference>
<dbReference type="OrthoDB" id="6313757at2759"/>
<gene>
    <name evidence="1" type="ORF">PHET_11251</name>
</gene>
<dbReference type="AlphaFoldDB" id="A0A8J4SJH9"/>